<name>A0AAD6QYV8_9ROSI</name>
<dbReference type="Proteomes" id="UP001164929">
    <property type="component" value="Chromosome 5"/>
</dbReference>
<keyword evidence="2" id="KW-1185">Reference proteome</keyword>
<gene>
    <name evidence="1" type="ORF">NC653_014596</name>
</gene>
<evidence type="ECO:0000313" key="1">
    <source>
        <dbReference type="EMBL" id="KAJ6998467.1"/>
    </source>
</evidence>
<accession>A0AAD6QYV8</accession>
<protein>
    <submittedName>
        <fullName evidence="1">Uncharacterized protein</fullName>
    </submittedName>
</protein>
<proteinExistence type="predicted"/>
<sequence>MVGTRKTKAFIKDLCVWHTSAERQFTGESARSQKSGWPRAVQCPTIVTRMLGLPTGINRHVLQLTLLLLMSP</sequence>
<dbReference type="AlphaFoldDB" id="A0AAD6QYV8"/>
<evidence type="ECO:0000313" key="2">
    <source>
        <dbReference type="Proteomes" id="UP001164929"/>
    </source>
</evidence>
<dbReference type="EMBL" id="JAQIZT010000005">
    <property type="protein sequence ID" value="KAJ6998467.1"/>
    <property type="molecule type" value="Genomic_DNA"/>
</dbReference>
<organism evidence="1 2">
    <name type="scientific">Populus alba x Populus x berolinensis</name>
    <dbReference type="NCBI Taxonomy" id="444605"/>
    <lineage>
        <taxon>Eukaryota</taxon>
        <taxon>Viridiplantae</taxon>
        <taxon>Streptophyta</taxon>
        <taxon>Embryophyta</taxon>
        <taxon>Tracheophyta</taxon>
        <taxon>Spermatophyta</taxon>
        <taxon>Magnoliopsida</taxon>
        <taxon>eudicotyledons</taxon>
        <taxon>Gunneridae</taxon>
        <taxon>Pentapetalae</taxon>
        <taxon>rosids</taxon>
        <taxon>fabids</taxon>
        <taxon>Malpighiales</taxon>
        <taxon>Salicaceae</taxon>
        <taxon>Saliceae</taxon>
        <taxon>Populus</taxon>
    </lineage>
</organism>
<reference evidence="1" key="1">
    <citation type="journal article" date="2023" name="Mol. Ecol. Resour.">
        <title>Chromosome-level genome assembly of a triploid poplar Populus alba 'Berolinensis'.</title>
        <authorList>
            <person name="Chen S."/>
            <person name="Yu Y."/>
            <person name="Wang X."/>
            <person name="Wang S."/>
            <person name="Zhang T."/>
            <person name="Zhou Y."/>
            <person name="He R."/>
            <person name="Meng N."/>
            <person name="Wang Y."/>
            <person name="Liu W."/>
            <person name="Liu Z."/>
            <person name="Liu J."/>
            <person name="Guo Q."/>
            <person name="Huang H."/>
            <person name="Sederoff R.R."/>
            <person name="Wang G."/>
            <person name="Qu G."/>
            <person name="Chen S."/>
        </authorList>
    </citation>
    <scope>NUCLEOTIDE SEQUENCE</scope>
    <source>
        <strain evidence="1">SC-2020</strain>
    </source>
</reference>
<comment type="caution">
    <text evidence="1">The sequence shown here is derived from an EMBL/GenBank/DDBJ whole genome shotgun (WGS) entry which is preliminary data.</text>
</comment>